<protein>
    <submittedName>
        <fullName evidence="1">Uncharacterized protein</fullName>
    </submittedName>
</protein>
<sequence>MLSRNTRRFTGFTTVLSRNSSKLRRAAGHVSDDSRTSWAIAQRTDAETSRDANIEIGRQSTMCGPVRVSHLLKPCQSTGGHSTTPYFKEKHLEKCLSASHVDSVKAWNFYDLNNVRSFHLLFLTNCDFPDLAPLQPIHNGPSIKNDH</sequence>
<evidence type="ECO:0000313" key="1">
    <source>
        <dbReference type="EMBL" id="KZT28855.1"/>
    </source>
</evidence>
<reference evidence="1 2" key="1">
    <citation type="journal article" date="2016" name="Mol. Biol. Evol.">
        <title>Comparative Genomics of Early-Diverging Mushroom-Forming Fungi Provides Insights into the Origins of Lignocellulose Decay Capabilities.</title>
        <authorList>
            <person name="Nagy L.G."/>
            <person name="Riley R."/>
            <person name="Tritt A."/>
            <person name="Adam C."/>
            <person name="Daum C."/>
            <person name="Floudas D."/>
            <person name="Sun H."/>
            <person name="Yadav J.S."/>
            <person name="Pangilinan J."/>
            <person name="Larsson K.H."/>
            <person name="Matsuura K."/>
            <person name="Barry K."/>
            <person name="Labutti K."/>
            <person name="Kuo R."/>
            <person name="Ohm R.A."/>
            <person name="Bhattacharya S.S."/>
            <person name="Shirouzu T."/>
            <person name="Yoshinaga Y."/>
            <person name="Martin F.M."/>
            <person name="Grigoriev I.V."/>
            <person name="Hibbett D.S."/>
        </authorList>
    </citation>
    <scope>NUCLEOTIDE SEQUENCE [LARGE SCALE GENOMIC DNA]</scope>
    <source>
        <strain evidence="1 2">HHB14362 ss-1</strain>
    </source>
</reference>
<proteinExistence type="predicted"/>
<organism evidence="1 2">
    <name type="scientific">Neolentinus lepideus HHB14362 ss-1</name>
    <dbReference type="NCBI Taxonomy" id="1314782"/>
    <lineage>
        <taxon>Eukaryota</taxon>
        <taxon>Fungi</taxon>
        <taxon>Dikarya</taxon>
        <taxon>Basidiomycota</taxon>
        <taxon>Agaricomycotina</taxon>
        <taxon>Agaricomycetes</taxon>
        <taxon>Gloeophyllales</taxon>
        <taxon>Gloeophyllaceae</taxon>
        <taxon>Neolentinus</taxon>
    </lineage>
</organism>
<gene>
    <name evidence="1" type="ORF">NEOLEDRAFT_1129114</name>
</gene>
<dbReference type="OrthoDB" id="391988at2759"/>
<dbReference type="Proteomes" id="UP000076761">
    <property type="component" value="Unassembled WGS sequence"/>
</dbReference>
<keyword evidence="2" id="KW-1185">Reference proteome</keyword>
<dbReference type="EMBL" id="KV425556">
    <property type="protein sequence ID" value="KZT28855.1"/>
    <property type="molecule type" value="Genomic_DNA"/>
</dbReference>
<dbReference type="AlphaFoldDB" id="A0A165UXP6"/>
<dbReference type="InParanoid" id="A0A165UXP6"/>
<name>A0A165UXP6_9AGAM</name>
<evidence type="ECO:0000313" key="2">
    <source>
        <dbReference type="Proteomes" id="UP000076761"/>
    </source>
</evidence>
<accession>A0A165UXP6</accession>